<accession>A0A0C2WRM8</accession>
<feature type="transmembrane region" description="Helical" evidence="1">
    <location>
        <begin position="459"/>
        <end position="484"/>
    </location>
</feature>
<keyword evidence="1" id="KW-0812">Transmembrane</keyword>
<protein>
    <submittedName>
        <fullName evidence="2">Uncharacterized protein</fullName>
    </submittedName>
</protein>
<reference evidence="2 3" key="1">
    <citation type="submission" date="2014-04" db="EMBL/GenBank/DDBJ databases">
        <title>Evolutionary Origins and Diversification of the Mycorrhizal Mutualists.</title>
        <authorList>
            <consortium name="DOE Joint Genome Institute"/>
            <consortium name="Mycorrhizal Genomics Consortium"/>
            <person name="Kohler A."/>
            <person name="Kuo A."/>
            <person name="Nagy L.G."/>
            <person name="Floudas D."/>
            <person name="Copeland A."/>
            <person name="Barry K.W."/>
            <person name="Cichocki N."/>
            <person name="Veneault-Fourrey C."/>
            <person name="LaButti K."/>
            <person name="Lindquist E.A."/>
            <person name="Lipzen A."/>
            <person name="Lundell T."/>
            <person name="Morin E."/>
            <person name="Murat C."/>
            <person name="Riley R."/>
            <person name="Ohm R."/>
            <person name="Sun H."/>
            <person name="Tunlid A."/>
            <person name="Henrissat B."/>
            <person name="Grigoriev I.V."/>
            <person name="Hibbett D.S."/>
            <person name="Martin F."/>
        </authorList>
    </citation>
    <scope>NUCLEOTIDE SEQUENCE [LARGE SCALE GENOMIC DNA]</scope>
    <source>
        <strain evidence="2 3">Koide BX008</strain>
    </source>
</reference>
<evidence type="ECO:0000256" key="1">
    <source>
        <dbReference type="SAM" id="Phobius"/>
    </source>
</evidence>
<keyword evidence="1" id="KW-0472">Membrane</keyword>
<organism evidence="2 3">
    <name type="scientific">Amanita muscaria (strain Koide BX008)</name>
    <dbReference type="NCBI Taxonomy" id="946122"/>
    <lineage>
        <taxon>Eukaryota</taxon>
        <taxon>Fungi</taxon>
        <taxon>Dikarya</taxon>
        <taxon>Basidiomycota</taxon>
        <taxon>Agaricomycotina</taxon>
        <taxon>Agaricomycetes</taxon>
        <taxon>Agaricomycetidae</taxon>
        <taxon>Agaricales</taxon>
        <taxon>Pluteineae</taxon>
        <taxon>Amanitaceae</taxon>
        <taxon>Amanita</taxon>
    </lineage>
</organism>
<dbReference type="PANTHER" id="PTHR35043">
    <property type="entry name" value="TRANSCRIPTION FACTOR DOMAIN-CONTAINING PROTEIN"/>
    <property type="match status" value="1"/>
</dbReference>
<dbReference type="STRING" id="946122.A0A0C2WRM8"/>
<dbReference type="PANTHER" id="PTHR35043:SF7">
    <property type="entry name" value="TRANSCRIPTION FACTOR DOMAIN-CONTAINING PROTEIN"/>
    <property type="match status" value="1"/>
</dbReference>
<feature type="transmembrane region" description="Helical" evidence="1">
    <location>
        <begin position="60"/>
        <end position="79"/>
    </location>
</feature>
<dbReference type="Proteomes" id="UP000054549">
    <property type="component" value="Unassembled WGS sequence"/>
</dbReference>
<dbReference type="InParanoid" id="A0A0C2WRM8"/>
<dbReference type="AlphaFoldDB" id="A0A0C2WRM8"/>
<feature type="transmembrane region" description="Helical" evidence="1">
    <location>
        <begin position="20"/>
        <end position="39"/>
    </location>
</feature>
<gene>
    <name evidence="2" type="ORF">M378DRAFT_24600</name>
</gene>
<name>A0A0C2WRM8_AMAMK</name>
<keyword evidence="3" id="KW-1185">Reference proteome</keyword>
<dbReference type="HOGENOM" id="CLU_022883_5_1_1"/>
<dbReference type="OrthoDB" id="3029001at2759"/>
<keyword evidence="1" id="KW-1133">Transmembrane helix</keyword>
<evidence type="ECO:0000313" key="3">
    <source>
        <dbReference type="Proteomes" id="UP000054549"/>
    </source>
</evidence>
<feature type="transmembrane region" description="Helical" evidence="1">
    <location>
        <begin position="548"/>
        <end position="571"/>
    </location>
</feature>
<feature type="transmembrane region" description="Helical" evidence="1">
    <location>
        <begin position="504"/>
        <end position="527"/>
    </location>
</feature>
<proteinExistence type="predicted"/>
<evidence type="ECO:0000313" key="2">
    <source>
        <dbReference type="EMBL" id="KIL64322.1"/>
    </source>
</evidence>
<dbReference type="EMBL" id="KN818250">
    <property type="protein sequence ID" value="KIL64322.1"/>
    <property type="molecule type" value="Genomic_DNA"/>
</dbReference>
<sequence length="599" mass="68301">MSSTNHTLVGWEREVSGRGTWSILASCLATLFLCIHTTLHLNVPPKEAGKLWRFRNKLKWVLMGMFAPELVMFAAWSQWMSARKLTEKVNQYISKQDGSNQLKWTMTHSHYAQMGGFVIDTNDPGEDQYIPDSPRLFLTANGVATLAEMGHLPAISAEIILDKSKTDSLGKAIVIGQALWLIVQCFERLMAGLHLVPLERNTVAHAACALVMYYFWWEKPVNIRFPIVLSGPWYRPVVAAMWMFSHTSTNKDYHAWDSSMLSPEIESLLHIERASDVTPTKDTTYGVVANDIAIEMESMPILSSSGIDAPRHDDNPDVRLLTISLNGVSNNQSPEPHSKMRMELLEGEFLLPFGFGPKASSKSFQTANIARAKSPKYFAFDVTTTVDNITLARWRLAHQCLKSYPEIWGRYKKGVRTIVRDGELWVISEYPDKLCKDSFVDLEISNWPRTGLIRPEKSYISVLFFSIFVMLYGGIMATAWNLYFPTQTESTLWRISSVYISFSGILYAFTEAFSSIATWITAIIGYSDSNQGFLRRWFRRLRYLFVKILEFHIWIAFLGAVCLYIVARIFIMVEIFVSLRSQPSVAYETPEFSQYLPHI</sequence>